<reference evidence="1 2" key="1">
    <citation type="submission" date="2019-07" db="EMBL/GenBank/DDBJ databases">
        <title>The pathways for chlorine oxyanion respiration interact through the shared metabolite chlorate.</title>
        <authorList>
            <person name="Barnum T.P."/>
            <person name="Cheng Y."/>
            <person name="Hill K.A."/>
            <person name="Lucas L.N."/>
            <person name="Carlson H.K."/>
            <person name="Coates J.D."/>
        </authorList>
    </citation>
    <scope>NUCLEOTIDE SEQUENCE [LARGE SCALE GENOMIC DNA]</scope>
    <source>
        <strain evidence="1 2">BK-1</strain>
    </source>
</reference>
<accession>A0A557SM06</accession>
<evidence type="ECO:0000313" key="2">
    <source>
        <dbReference type="Proteomes" id="UP000316649"/>
    </source>
</evidence>
<keyword evidence="2" id="KW-1185">Reference proteome</keyword>
<dbReference type="EMBL" id="VMNH01000003">
    <property type="protein sequence ID" value="TVO78447.1"/>
    <property type="molecule type" value="Genomic_DNA"/>
</dbReference>
<dbReference type="RefSeq" id="WP_144357293.1">
    <property type="nucleotide sequence ID" value="NZ_VMNH01000003.1"/>
</dbReference>
<gene>
    <name evidence="1" type="ORF">FHP88_01920</name>
</gene>
<sequence>MKNGAIKDQSVLDEIEKIYGDYTEGKYEGFTPLCIAAHLLTINVYQDEALSDTRESGLALVRAINLLIEEVLSGRIIAYDPISRLPINKVVGSNSHEEEFCVDIGVLIEDEVFTEWVAGNMPASFWMNESAVYEEERRSFYINEPGRKDDWYDCIKDHTLCFYNKYNKLPLKGQLWSFIFNSGMPDWSLVIDKKKVQIELGGKSLDRETFKKRFKEYFPEDNGE</sequence>
<organism evidence="1 2">
    <name type="scientific">Sedimenticola selenatireducens</name>
    <dbReference type="NCBI Taxonomy" id="191960"/>
    <lineage>
        <taxon>Bacteria</taxon>
        <taxon>Pseudomonadati</taxon>
        <taxon>Pseudomonadota</taxon>
        <taxon>Gammaproteobacteria</taxon>
        <taxon>Chromatiales</taxon>
        <taxon>Sedimenticolaceae</taxon>
        <taxon>Sedimenticola</taxon>
    </lineage>
</organism>
<dbReference type="AlphaFoldDB" id="A0A557SM06"/>
<comment type="caution">
    <text evidence="1">The sequence shown here is derived from an EMBL/GenBank/DDBJ whole genome shotgun (WGS) entry which is preliminary data.</text>
</comment>
<proteinExistence type="predicted"/>
<name>A0A557SM06_9GAMM</name>
<protein>
    <submittedName>
        <fullName evidence="1">Uncharacterized protein</fullName>
    </submittedName>
</protein>
<dbReference type="Proteomes" id="UP000316649">
    <property type="component" value="Unassembled WGS sequence"/>
</dbReference>
<evidence type="ECO:0000313" key="1">
    <source>
        <dbReference type="EMBL" id="TVO78447.1"/>
    </source>
</evidence>